<sequence>MKLVTVVYQDQSFVGALVDNYVINLNQVMDSPELTMLGLIQGGKALLQSAKDKVERADINVSGYPVGEVTIKAPLSDPGKVVCVGNNYMDHCREQNVTPPEKPLIFSKWPSCIVGPDDEIILPNESEQVDFEAELAVVFGKEGKNILEDEVFDHIFGYMIVNDISARDVQFSDGQWVRGKSFDTFLPTGPYIVTADEIDNPHDLSIRLTVNGEALQDSNTKEMIFDITDQITYLSKGFTFKPGDILATGTPHGVGVFRKPPIFLKDGDEVSISIAGLGSLSNRCVSESSSL</sequence>
<dbReference type="GO" id="GO:0016853">
    <property type="term" value="F:isomerase activity"/>
    <property type="evidence" value="ECO:0007669"/>
    <property type="project" value="UniProtKB-ARBA"/>
</dbReference>
<dbReference type="PANTHER" id="PTHR42796">
    <property type="entry name" value="FUMARYLACETOACETATE HYDROLASE DOMAIN-CONTAINING PROTEIN 2A-RELATED"/>
    <property type="match status" value="1"/>
</dbReference>
<keyword evidence="5" id="KW-1185">Reference proteome</keyword>
<keyword evidence="2" id="KW-0479">Metal-binding</keyword>
<dbReference type="GO" id="GO:0019752">
    <property type="term" value="P:carboxylic acid metabolic process"/>
    <property type="evidence" value="ECO:0007669"/>
    <property type="project" value="UniProtKB-ARBA"/>
</dbReference>
<evidence type="ECO:0000313" key="4">
    <source>
        <dbReference type="EMBL" id="GGH81314.1"/>
    </source>
</evidence>
<name>A0A8J2ZVE5_9BACL</name>
<dbReference type="Pfam" id="PF01557">
    <property type="entry name" value="FAA_hydrolase"/>
    <property type="match status" value="1"/>
</dbReference>
<accession>A0A8J2ZVE5</accession>
<dbReference type="EMBL" id="BMFV01000012">
    <property type="protein sequence ID" value="GGH81314.1"/>
    <property type="molecule type" value="Genomic_DNA"/>
</dbReference>
<dbReference type="InterPro" id="IPR011234">
    <property type="entry name" value="Fumarylacetoacetase-like_C"/>
</dbReference>
<reference evidence="4" key="2">
    <citation type="submission" date="2020-09" db="EMBL/GenBank/DDBJ databases">
        <authorList>
            <person name="Sun Q."/>
            <person name="Zhou Y."/>
        </authorList>
    </citation>
    <scope>NUCLEOTIDE SEQUENCE</scope>
    <source>
        <strain evidence="4">CGMCC 1.12777</strain>
    </source>
</reference>
<reference evidence="4" key="1">
    <citation type="journal article" date="2014" name="Int. J. Syst. Evol. Microbiol.">
        <title>Complete genome sequence of Corynebacterium casei LMG S-19264T (=DSM 44701T), isolated from a smear-ripened cheese.</title>
        <authorList>
            <consortium name="US DOE Joint Genome Institute (JGI-PGF)"/>
            <person name="Walter F."/>
            <person name="Albersmeier A."/>
            <person name="Kalinowski J."/>
            <person name="Ruckert C."/>
        </authorList>
    </citation>
    <scope>NUCLEOTIDE SEQUENCE</scope>
    <source>
        <strain evidence="4">CGMCC 1.12777</strain>
    </source>
</reference>
<evidence type="ECO:0000259" key="3">
    <source>
        <dbReference type="Pfam" id="PF01557"/>
    </source>
</evidence>
<dbReference type="Gene3D" id="3.90.850.10">
    <property type="entry name" value="Fumarylacetoacetase-like, C-terminal domain"/>
    <property type="match status" value="1"/>
</dbReference>
<evidence type="ECO:0000313" key="5">
    <source>
        <dbReference type="Proteomes" id="UP000656813"/>
    </source>
</evidence>
<dbReference type="SUPFAM" id="SSF56529">
    <property type="entry name" value="FAH"/>
    <property type="match status" value="1"/>
</dbReference>
<dbReference type="Proteomes" id="UP000656813">
    <property type="component" value="Unassembled WGS sequence"/>
</dbReference>
<proteinExistence type="inferred from homology"/>
<gene>
    <name evidence="4" type="ORF">GCM10007096_19030</name>
</gene>
<dbReference type="AlphaFoldDB" id="A0A8J2ZVE5"/>
<dbReference type="InterPro" id="IPR051121">
    <property type="entry name" value="FAH"/>
</dbReference>
<organism evidence="4 5">
    <name type="scientific">Pullulanibacillus pueri</name>
    <dbReference type="NCBI Taxonomy" id="1437324"/>
    <lineage>
        <taxon>Bacteria</taxon>
        <taxon>Bacillati</taxon>
        <taxon>Bacillota</taxon>
        <taxon>Bacilli</taxon>
        <taxon>Bacillales</taxon>
        <taxon>Sporolactobacillaceae</taxon>
        <taxon>Pullulanibacillus</taxon>
    </lineage>
</organism>
<dbReference type="InterPro" id="IPR036663">
    <property type="entry name" value="Fumarylacetoacetase_C_sf"/>
</dbReference>
<dbReference type="FunFam" id="3.90.850.10:FF:000002">
    <property type="entry name" value="2-hydroxyhepta-2,4-diene-1,7-dioate isomerase"/>
    <property type="match status" value="1"/>
</dbReference>
<dbReference type="GO" id="GO:0046872">
    <property type="term" value="F:metal ion binding"/>
    <property type="evidence" value="ECO:0007669"/>
    <property type="project" value="UniProtKB-KW"/>
</dbReference>
<feature type="domain" description="Fumarylacetoacetase-like C-terminal" evidence="3">
    <location>
        <begin position="80"/>
        <end position="283"/>
    </location>
</feature>
<dbReference type="PANTHER" id="PTHR42796:SF4">
    <property type="entry name" value="FUMARYLACETOACETATE HYDROLASE DOMAIN-CONTAINING PROTEIN 2A"/>
    <property type="match status" value="1"/>
</dbReference>
<comment type="similarity">
    <text evidence="1">Belongs to the FAH family.</text>
</comment>
<evidence type="ECO:0000256" key="1">
    <source>
        <dbReference type="ARBA" id="ARBA00010211"/>
    </source>
</evidence>
<protein>
    <recommendedName>
        <fullName evidence="3">Fumarylacetoacetase-like C-terminal domain-containing protein</fullName>
    </recommendedName>
</protein>
<evidence type="ECO:0000256" key="2">
    <source>
        <dbReference type="ARBA" id="ARBA00022723"/>
    </source>
</evidence>
<dbReference type="RefSeq" id="WP_188497168.1">
    <property type="nucleotide sequence ID" value="NZ_BMFV01000012.1"/>
</dbReference>
<comment type="caution">
    <text evidence="4">The sequence shown here is derived from an EMBL/GenBank/DDBJ whole genome shotgun (WGS) entry which is preliminary data.</text>
</comment>